<organism evidence="1 2">
    <name type="scientific">Rotaria sordida</name>
    <dbReference type="NCBI Taxonomy" id="392033"/>
    <lineage>
        <taxon>Eukaryota</taxon>
        <taxon>Metazoa</taxon>
        <taxon>Spiralia</taxon>
        <taxon>Gnathifera</taxon>
        <taxon>Rotifera</taxon>
        <taxon>Eurotatoria</taxon>
        <taxon>Bdelloidea</taxon>
        <taxon>Philodinida</taxon>
        <taxon>Philodinidae</taxon>
        <taxon>Rotaria</taxon>
    </lineage>
</organism>
<protein>
    <recommendedName>
        <fullName evidence="3">F-box domain-containing protein</fullName>
    </recommendedName>
</protein>
<name>A0A819SFB8_9BILA</name>
<dbReference type="InterPro" id="IPR032675">
    <property type="entry name" value="LRR_dom_sf"/>
</dbReference>
<proteinExistence type="predicted"/>
<gene>
    <name evidence="1" type="ORF">FNK824_LOCUS29386</name>
</gene>
<reference evidence="1" key="1">
    <citation type="submission" date="2021-02" db="EMBL/GenBank/DDBJ databases">
        <authorList>
            <person name="Nowell W R."/>
        </authorList>
    </citation>
    <scope>NUCLEOTIDE SEQUENCE</scope>
</reference>
<dbReference type="EMBL" id="CAJOBE010008527">
    <property type="protein sequence ID" value="CAF4063388.1"/>
    <property type="molecule type" value="Genomic_DNA"/>
</dbReference>
<accession>A0A819SFB8</accession>
<evidence type="ECO:0000313" key="2">
    <source>
        <dbReference type="Proteomes" id="UP000663874"/>
    </source>
</evidence>
<dbReference type="Proteomes" id="UP000663874">
    <property type="component" value="Unassembled WGS sequence"/>
</dbReference>
<evidence type="ECO:0000313" key="1">
    <source>
        <dbReference type="EMBL" id="CAF4063388.1"/>
    </source>
</evidence>
<sequence length="391" mass="46348">MEQNKRSRNNIIHDYNDNKRKKINKTTVETNCLSKEYITNLEDLSNELIYEIFEFLDCHHTFQAFYDLNQRFRNLFLHTNLLIKINISSISKSKFESYVKHIIKPHINRINSLRLSNPFTADMCLLLFPLMTNLIRLQALTLIDIEAKYIEEILNYLSSLPILSSLIIISIDSIKNPNDIYYKIFRLSALKYCQISIEMKQHSRSLSIATDKFSSIEHLIINNDISIDQLDSLLSYVPQLRRLSIGHLEESTYNRTQKNSINLTYLTSVSIELDYVSFKDFEVLVANYFHQVQILRIRVFCIIFSVNHNQTEYLNADGWQRLISTCLPNLCVFDFQHTYRILSSNDQRQAFETLINKFNSSFWIQHQWFFDFQYHDITWSNAAIFYSINPY</sequence>
<dbReference type="Gene3D" id="3.80.10.10">
    <property type="entry name" value="Ribonuclease Inhibitor"/>
    <property type="match status" value="1"/>
</dbReference>
<dbReference type="AlphaFoldDB" id="A0A819SFB8"/>
<comment type="caution">
    <text evidence="1">The sequence shown here is derived from an EMBL/GenBank/DDBJ whole genome shotgun (WGS) entry which is preliminary data.</text>
</comment>
<evidence type="ECO:0008006" key="3">
    <source>
        <dbReference type="Google" id="ProtNLM"/>
    </source>
</evidence>